<reference evidence="3 4" key="1">
    <citation type="submission" date="2018-06" db="EMBL/GenBank/DDBJ databases">
        <title>Genomic Encyclopedia of Type Strains, Phase IV (KMG-IV): sequencing the most valuable type-strain genomes for metagenomic binning, comparative biology and taxonomic classification.</title>
        <authorList>
            <person name="Goeker M."/>
        </authorList>
    </citation>
    <scope>NUCLEOTIDE SEQUENCE [LARGE SCALE GENOMIC DNA]</scope>
    <source>
        <strain evidence="3 4">DSM 25619</strain>
    </source>
</reference>
<protein>
    <submittedName>
        <fullName evidence="3">Phage terminase small subunit</fullName>
    </submittedName>
</protein>
<keyword evidence="2" id="KW-0231">Viral genome packaging</keyword>
<dbReference type="InterPro" id="IPR052404">
    <property type="entry name" value="SPP1-like_terminase"/>
</dbReference>
<evidence type="ECO:0000256" key="2">
    <source>
        <dbReference type="ARBA" id="ARBA00023219"/>
    </source>
</evidence>
<accession>A0A366DLT0</accession>
<dbReference type="PANTHER" id="PTHR41328:SF2">
    <property type="entry name" value="TERMINASE SMALL SUBUNIT"/>
    <property type="match status" value="1"/>
</dbReference>
<keyword evidence="1" id="KW-1188">Viral release from host cell</keyword>
<dbReference type="OrthoDB" id="8227562at2"/>
<dbReference type="RefSeq" id="WP_113946001.1">
    <property type="nucleotide sequence ID" value="NZ_JBHEEG010000011.1"/>
</dbReference>
<evidence type="ECO:0000256" key="1">
    <source>
        <dbReference type="ARBA" id="ARBA00022612"/>
    </source>
</evidence>
<organism evidence="3 4">
    <name type="scientific">Pseudochrobactrum asaccharolyticum</name>
    <dbReference type="NCBI Taxonomy" id="354351"/>
    <lineage>
        <taxon>Bacteria</taxon>
        <taxon>Pseudomonadati</taxon>
        <taxon>Pseudomonadota</taxon>
        <taxon>Alphaproteobacteria</taxon>
        <taxon>Hyphomicrobiales</taxon>
        <taxon>Brucellaceae</taxon>
        <taxon>Pseudochrobactrum</taxon>
    </lineage>
</organism>
<dbReference type="EMBL" id="QNRH01000010">
    <property type="protein sequence ID" value="RBO91043.1"/>
    <property type="molecule type" value="Genomic_DNA"/>
</dbReference>
<dbReference type="InterPro" id="IPR005335">
    <property type="entry name" value="Terminase_ssu"/>
</dbReference>
<comment type="caution">
    <text evidence="3">The sequence shown here is derived from an EMBL/GenBank/DDBJ whole genome shotgun (WGS) entry which is preliminary data.</text>
</comment>
<evidence type="ECO:0000313" key="3">
    <source>
        <dbReference type="EMBL" id="RBO91043.1"/>
    </source>
</evidence>
<dbReference type="AlphaFoldDB" id="A0A366DLT0"/>
<dbReference type="Pfam" id="PF03592">
    <property type="entry name" value="Terminase_2"/>
    <property type="match status" value="1"/>
</dbReference>
<dbReference type="Proteomes" id="UP000252893">
    <property type="component" value="Unassembled WGS sequence"/>
</dbReference>
<keyword evidence="4" id="KW-1185">Reference proteome</keyword>
<dbReference type="InterPro" id="IPR038713">
    <property type="entry name" value="Terminase_Gp1_N_sf"/>
</dbReference>
<gene>
    <name evidence="3" type="ORF">DFR47_11040</name>
</gene>
<dbReference type="Gene3D" id="1.10.10.1400">
    <property type="entry name" value="Terminase, small subunit, N-terminal DNA-binding domain, HTH motif"/>
    <property type="match status" value="1"/>
</dbReference>
<dbReference type="PANTHER" id="PTHR41328">
    <property type="entry name" value="TERMINASE SMALL SUBUNIT-RELATED"/>
    <property type="match status" value="1"/>
</dbReference>
<sequence length="185" mass="20332">MKLTAKQERFVSEYLIDLNATQAAIRAGYSERTAEQQGYQLLQKTSVAEAISKAQNKTATKLEITKERIIEELAKIAFADMRKAVKWGPTQNTKEMIDGTVVVSSGVTLIDSNEIDDDTAAAVSEVANTREGVKIKLHDKKSALVDLAKMLGFMVEKHEHTGKDGKPIEVKTLADFYTNPQSGTS</sequence>
<dbReference type="GO" id="GO:0051276">
    <property type="term" value="P:chromosome organization"/>
    <property type="evidence" value="ECO:0007669"/>
    <property type="project" value="InterPro"/>
</dbReference>
<proteinExistence type="predicted"/>
<name>A0A366DLT0_9HYPH</name>
<evidence type="ECO:0000313" key="4">
    <source>
        <dbReference type="Proteomes" id="UP000252893"/>
    </source>
</evidence>